<proteinExistence type="predicted"/>
<evidence type="ECO:0000256" key="1">
    <source>
        <dbReference type="SAM" id="SignalP"/>
    </source>
</evidence>
<keyword evidence="1" id="KW-0732">Signal</keyword>
<reference evidence="3" key="1">
    <citation type="submission" date="2023-07" db="EMBL/GenBank/DDBJ databases">
        <title>Conexibacter stalactiti sp. nov., isolated from stalactites in a lava cave and emended description of the genus Conexibacter.</title>
        <authorList>
            <person name="Lee S.D."/>
        </authorList>
    </citation>
    <scope>NUCLEOTIDE SEQUENCE [LARGE SCALE GENOMIC DNA]</scope>
    <source>
        <strain evidence="3">KCTC 39840</strain>
    </source>
</reference>
<dbReference type="RefSeq" id="WP_318601060.1">
    <property type="nucleotide sequence ID" value="NZ_JAWSTH010000149.1"/>
</dbReference>
<organism evidence="2 3">
    <name type="scientific">Conexibacter stalactiti</name>
    <dbReference type="NCBI Taxonomy" id="1940611"/>
    <lineage>
        <taxon>Bacteria</taxon>
        <taxon>Bacillati</taxon>
        <taxon>Actinomycetota</taxon>
        <taxon>Thermoleophilia</taxon>
        <taxon>Solirubrobacterales</taxon>
        <taxon>Conexibacteraceae</taxon>
        <taxon>Conexibacter</taxon>
    </lineage>
</organism>
<sequence length="1005" mass="102899">MTTTFTTTALRRLGVALACAVALLCAAAASAQAEFGLVPDSFVATVDRADGRLEQQAGGIPYSATTRFEFRSTAADRPDGNVKEIDVELPPGFIGNPQALPRCSGADFANMDEATMSPGCPAETQVGIAVNTIDLGFRLPLDSGVFNLVPPPGAPAAFGFTVLGVPVTIVARVRDEDHGLTMSLRGISGSVGIYDSELTFWGVPADSRHDAQRGRCLMNGGRCAAKAPLKPFLANPVDCQSGPLRTTLRVRSWQDPSVEHVATADTESSPHNCGRVSFRPAIDVDPETTRAGAPSGYDVTIAVPQGDDPRGSGTADPYDDVVTSQLRDAVVTLPLGTAISPSAADGLAACTPAQIALDSPGAPTCPEASKLGEVEIVNPLMDEPLRGPIYLAKPTDEQLVAIYLVASGSGVTLKLPGTIDPDPVTGQLTARFLDNPQLPFSKLSLRFKGGPRAPLANPSTCGPATTTSTLTPWSAGIGDDDVEGTPPATPSSSFTVDGDGLGGPCPASRPFAPAFAAGVADPTAGASSPFTLNLARADGDERLAQLSRVTLPPGLLANVGSVPLCGAADAAAGSCPVTSRVGTATVASGAGTSPFQLAGGISLTEGYRGAPYGLSIAVPAVAGPFDLGTVVVRAAIHVNNDASLTVDADPLPTILKGIPLDLRSISLRFSRAGFMVNPTNCSPLAIGSIVQPVAGAAIALNSPFRVGDCASLPFKPGIEVTATAAAASSAALRVRVTQTPEQAHARSIAVTLPTSLTARLETLRSPCTLEQATAGSCPARTRIGTATAITPVLATPLSGPVYMIRGGNRLPDLLVQLRGAVAIDLRGTVVITRKQQIRSTFGQIPDVALTSFDLRLDGGPNSALSRTSRFCSIDPATPTVALGQNGKRFSRDVVMRAEGCKLGAHAAAGAAAADGRPRTVVVRATAPGPGTLRLSGRHLRAARRTVAHGGTFTVKLPLTAAGRRALAGRGRLSTTAKVVFTPQAGGAASTVTARATLKASRRAKK</sequence>
<gene>
    <name evidence="2" type="ORF">R7226_29490</name>
</gene>
<feature type="chain" id="PRO_5045175346" evidence="1">
    <location>
        <begin position="34"/>
        <end position="1005"/>
    </location>
</feature>
<protein>
    <submittedName>
        <fullName evidence="2">Uncharacterized protein</fullName>
    </submittedName>
</protein>
<dbReference type="EMBL" id="JAWSTH010000149">
    <property type="protein sequence ID" value="MDW5598531.1"/>
    <property type="molecule type" value="Genomic_DNA"/>
</dbReference>
<accession>A0ABU4HYY2</accession>
<keyword evidence="3" id="KW-1185">Reference proteome</keyword>
<comment type="caution">
    <text evidence="2">The sequence shown here is derived from an EMBL/GenBank/DDBJ whole genome shotgun (WGS) entry which is preliminary data.</text>
</comment>
<dbReference type="Proteomes" id="UP001284601">
    <property type="component" value="Unassembled WGS sequence"/>
</dbReference>
<reference evidence="2 3" key="2">
    <citation type="submission" date="2023-10" db="EMBL/GenBank/DDBJ databases">
        <authorList>
            <person name="Han X.F."/>
        </authorList>
    </citation>
    <scope>NUCLEOTIDE SEQUENCE [LARGE SCALE GENOMIC DNA]</scope>
    <source>
        <strain evidence="2 3">KCTC 39840</strain>
    </source>
</reference>
<name>A0ABU4HYY2_9ACTN</name>
<feature type="signal peptide" evidence="1">
    <location>
        <begin position="1"/>
        <end position="33"/>
    </location>
</feature>
<evidence type="ECO:0000313" key="2">
    <source>
        <dbReference type="EMBL" id="MDW5598531.1"/>
    </source>
</evidence>
<evidence type="ECO:0000313" key="3">
    <source>
        <dbReference type="Proteomes" id="UP001284601"/>
    </source>
</evidence>